<proteinExistence type="predicted"/>
<protein>
    <recommendedName>
        <fullName evidence="4">Pre-mRNA-splicing factor 38B</fullName>
    </recommendedName>
</protein>
<feature type="compositionally biased region" description="Basic and acidic residues" evidence="1">
    <location>
        <begin position="316"/>
        <end position="326"/>
    </location>
</feature>
<name>A0A5C6GCC4_METRR</name>
<comment type="caution">
    <text evidence="2">The sequence shown here is derived from an EMBL/GenBank/DDBJ whole genome shotgun (WGS) entry which is preliminary data.</text>
</comment>
<feature type="region of interest" description="Disordered" evidence="1">
    <location>
        <begin position="299"/>
        <end position="348"/>
    </location>
</feature>
<dbReference type="PANTHER" id="PTHR40132">
    <property type="entry name" value="PRE-MRNA-SPLICING FACTOR 38B"/>
    <property type="match status" value="1"/>
</dbReference>
<evidence type="ECO:0000256" key="1">
    <source>
        <dbReference type="SAM" id="MobiDB-lite"/>
    </source>
</evidence>
<dbReference type="AlphaFoldDB" id="A0A5C6GCC4"/>
<evidence type="ECO:0000313" key="2">
    <source>
        <dbReference type="EMBL" id="TWU74418.1"/>
    </source>
</evidence>
<feature type="compositionally biased region" description="Basic and acidic residues" evidence="1">
    <location>
        <begin position="299"/>
        <end position="309"/>
    </location>
</feature>
<gene>
    <name evidence="2" type="ORF">ED733_003759</name>
</gene>
<feature type="compositionally biased region" description="Basic and acidic residues" evidence="1">
    <location>
        <begin position="134"/>
        <end position="156"/>
    </location>
</feature>
<feature type="region of interest" description="Disordered" evidence="1">
    <location>
        <begin position="82"/>
        <end position="235"/>
    </location>
</feature>
<dbReference type="PANTHER" id="PTHR40132:SF1">
    <property type="entry name" value="PRE-MRNA-SPLICING FACTOR 38B"/>
    <property type="match status" value="1"/>
</dbReference>
<sequence length="348" mass="39761">MSNDEFLTDDYVARLLAQDAKDCSLKYSAMGMEAFRNNQKPSNMPKPNTRFLRNIIKDTDTHNKALLAKEAAESRARLQDLEHAEDVKRRKSNPNAKDIRRRQIGDIHAILGGKDRRRANDDDPRRSTRHKRDARGDVHGKQDEKKSDDLIDERGDGKRKRGRLSERDYFDHDAEARSDSSKKSRRREHHTSSNQDDGQRRRVIIGDARIIDQDSDPLEDLIGPAPPPKFRGRGTIGGAVELDRRFSESYDPALDVLMSEDGEFTRDDAGESFRDLQKLQLHRDQRLRDAGFTDEDIQRAKGTADKTGEDVVWSRAGEKREWDKGKSPGLDGVDEDDTHPPTLFSVDY</sequence>
<evidence type="ECO:0000313" key="3">
    <source>
        <dbReference type="Proteomes" id="UP000317257"/>
    </source>
</evidence>
<evidence type="ECO:0008006" key="4">
    <source>
        <dbReference type="Google" id="ProtNLM"/>
    </source>
</evidence>
<accession>A0A5C6GCC4</accession>
<organism evidence="2 3">
    <name type="scientific">Metarhizium rileyi (strain RCEF 4871)</name>
    <name type="common">Nomuraea rileyi</name>
    <dbReference type="NCBI Taxonomy" id="1649241"/>
    <lineage>
        <taxon>Eukaryota</taxon>
        <taxon>Fungi</taxon>
        <taxon>Dikarya</taxon>
        <taxon>Ascomycota</taxon>
        <taxon>Pezizomycotina</taxon>
        <taxon>Sordariomycetes</taxon>
        <taxon>Hypocreomycetidae</taxon>
        <taxon>Hypocreales</taxon>
        <taxon>Clavicipitaceae</taxon>
        <taxon>Metarhizium</taxon>
    </lineage>
</organism>
<feature type="compositionally biased region" description="Basic and acidic residues" evidence="1">
    <location>
        <begin position="163"/>
        <end position="182"/>
    </location>
</feature>
<dbReference type="Proteomes" id="UP000317257">
    <property type="component" value="Unassembled WGS sequence"/>
</dbReference>
<reference evidence="3" key="1">
    <citation type="submission" date="2018-12" db="EMBL/GenBank/DDBJ databases">
        <title>The complete genome of Metarhizium rileyi, a key fungal pathogen of Lepidoptera.</title>
        <authorList>
            <person name="Binneck E."/>
            <person name="Lastra C.C.L."/>
            <person name="Sosa-Gomez D.R."/>
        </authorList>
    </citation>
    <scope>NUCLEOTIDE SEQUENCE [LARGE SCALE GENOMIC DNA]</scope>
    <source>
        <strain evidence="3">Cep018-CH2</strain>
    </source>
</reference>
<dbReference type="EMBL" id="SBHS01000011">
    <property type="protein sequence ID" value="TWU74418.1"/>
    <property type="molecule type" value="Genomic_DNA"/>
</dbReference>